<dbReference type="Proteomes" id="UP000053236">
    <property type="component" value="Unassembled WGS sequence"/>
</dbReference>
<dbReference type="EMBL" id="KI687214">
    <property type="protein sequence ID" value="ETK82414.1"/>
    <property type="molecule type" value="Genomic_DNA"/>
</dbReference>
<protein>
    <submittedName>
        <fullName evidence="1">Uncharacterized protein</fullName>
    </submittedName>
</protein>
<dbReference type="AlphaFoldDB" id="W2GHN9"/>
<feature type="non-terminal residue" evidence="1">
    <location>
        <position position="1"/>
    </location>
</feature>
<accession>W2GHN9</accession>
<organism evidence="1">
    <name type="scientific">Phytophthora nicotianae</name>
    <name type="common">Potato buckeye rot agent</name>
    <name type="synonym">Phytophthora parasitica</name>
    <dbReference type="NCBI Taxonomy" id="4792"/>
    <lineage>
        <taxon>Eukaryota</taxon>
        <taxon>Sar</taxon>
        <taxon>Stramenopiles</taxon>
        <taxon>Oomycota</taxon>
        <taxon>Peronosporomycetes</taxon>
        <taxon>Peronosporales</taxon>
        <taxon>Peronosporaceae</taxon>
        <taxon>Phytophthora</taxon>
    </lineage>
</organism>
<proteinExistence type="predicted"/>
<evidence type="ECO:0000313" key="1">
    <source>
        <dbReference type="EMBL" id="ETK82414.1"/>
    </source>
</evidence>
<gene>
    <name evidence="1" type="ORF">L915_12195</name>
</gene>
<name>W2GHN9_PHYNI</name>
<sequence length="40" mass="4238">AEAEDGSIIGKNLVSSPQIALGLGLNHEKDNQISEYQGLK</sequence>
<reference evidence="1" key="1">
    <citation type="submission" date="2013-11" db="EMBL/GenBank/DDBJ databases">
        <title>The Genome Sequence of Phytophthora parasitica CJ02B3.</title>
        <authorList>
            <consortium name="The Broad Institute Genomics Platform"/>
            <person name="Russ C."/>
            <person name="Tyler B."/>
            <person name="Panabieres F."/>
            <person name="Shan W."/>
            <person name="Tripathy S."/>
            <person name="Grunwald N."/>
            <person name="Machado M."/>
            <person name="Johnson C.S."/>
            <person name="Arredondo F."/>
            <person name="Hong C."/>
            <person name="Coffey M."/>
            <person name="Young S.K."/>
            <person name="Zeng Q."/>
            <person name="Gargeya S."/>
            <person name="Fitzgerald M."/>
            <person name="Abouelleil A."/>
            <person name="Alvarado L."/>
            <person name="Chapman S.B."/>
            <person name="Gainer-Dewar J."/>
            <person name="Goldberg J."/>
            <person name="Griggs A."/>
            <person name="Gujja S."/>
            <person name="Hansen M."/>
            <person name="Howarth C."/>
            <person name="Imamovic A."/>
            <person name="Ireland A."/>
            <person name="Larimer J."/>
            <person name="McCowan C."/>
            <person name="Murphy C."/>
            <person name="Pearson M."/>
            <person name="Poon T.W."/>
            <person name="Priest M."/>
            <person name="Roberts A."/>
            <person name="Saif S."/>
            <person name="Shea T."/>
            <person name="Sykes S."/>
            <person name="Wortman J."/>
            <person name="Nusbaum C."/>
            <person name="Birren B."/>
        </authorList>
    </citation>
    <scope>NUCLEOTIDE SEQUENCE [LARGE SCALE GENOMIC DNA]</scope>
    <source>
        <strain evidence="1">CJ02B3</strain>
    </source>
</reference>